<reference evidence="6" key="1">
    <citation type="submission" date="2018-05" db="EMBL/GenBank/DDBJ databases">
        <authorList>
            <person name="Lanie J.A."/>
            <person name="Ng W.-L."/>
            <person name="Kazmierczak K.M."/>
            <person name="Andrzejewski T.M."/>
            <person name="Davidsen T.M."/>
            <person name="Wayne K.J."/>
            <person name="Tettelin H."/>
            <person name="Glass J.I."/>
            <person name="Rusch D."/>
            <person name="Podicherti R."/>
            <person name="Tsui H.-C.T."/>
            <person name="Winkler M.E."/>
        </authorList>
    </citation>
    <scope>NUCLEOTIDE SEQUENCE</scope>
</reference>
<dbReference type="Pfam" id="PF00753">
    <property type="entry name" value="Lactamase_B"/>
    <property type="match status" value="1"/>
</dbReference>
<evidence type="ECO:0000256" key="4">
    <source>
        <dbReference type="ARBA" id="ARBA00022833"/>
    </source>
</evidence>
<feature type="non-terminal residue" evidence="6">
    <location>
        <position position="1"/>
    </location>
</feature>
<evidence type="ECO:0000256" key="2">
    <source>
        <dbReference type="ARBA" id="ARBA00022723"/>
    </source>
</evidence>
<keyword evidence="4" id="KW-0862">Zinc</keyword>
<dbReference type="AlphaFoldDB" id="A0A382VRG6"/>
<dbReference type="PANTHER" id="PTHR46233:SF3">
    <property type="entry name" value="HYDROXYACYLGLUTATHIONE HYDROLASE GLOC"/>
    <property type="match status" value="1"/>
</dbReference>
<evidence type="ECO:0000256" key="1">
    <source>
        <dbReference type="ARBA" id="ARBA00001947"/>
    </source>
</evidence>
<dbReference type="SUPFAM" id="SSF56281">
    <property type="entry name" value="Metallo-hydrolase/oxidoreductase"/>
    <property type="match status" value="1"/>
</dbReference>
<feature type="non-terminal residue" evidence="6">
    <location>
        <position position="76"/>
    </location>
</feature>
<dbReference type="EMBL" id="UINC01153675">
    <property type="protein sequence ID" value="SVD48521.1"/>
    <property type="molecule type" value="Genomic_DNA"/>
</dbReference>
<dbReference type="PANTHER" id="PTHR46233">
    <property type="entry name" value="HYDROXYACYLGLUTATHIONE HYDROLASE GLOC"/>
    <property type="match status" value="1"/>
</dbReference>
<name>A0A382VRG6_9ZZZZ</name>
<dbReference type="InterPro" id="IPR036866">
    <property type="entry name" value="RibonucZ/Hydroxyglut_hydro"/>
</dbReference>
<evidence type="ECO:0000256" key="3">
    <source>
        <dbReference type="ARBA" id="ARBA00022801"/>
    </source>
</evidence>
<keyword evidence="2" id="KW-0479">Metal-binding</keyword>
<evidence type="ECO:0000259" key="5">
    <source>
        <dbReference type="Pfam" id="PF00753"/>
    </source>
</evidence>
<sequence>VSLQDELIVEQIQVGPMENFAYLVGSKSTREVAVIDPAWDIDALLNLIDERDYILSGALVTHYHPDHCGGSFGQNT</sequence>
<dbReference type="InterPro" id="IPR001279">
    <property type="entry name" value="Metallo-B-lactamas"/>
</dbReference>
<dbReference type="Gene3D" id="3.60.15.10">
    <property type="entry name" value="Ribonuclease Z/Hydroxyacylglutathione hydrolase-like"/>
    <property type="match status" value="1"/>
</dbReference>
<proteinExistence type="predicted"/>
<dbReference type="GO" id="GO:0016787">
    <property type="term" value="F:hydrolase activity"/>
    <property type="evidence" value="ECO:0007669"/>
    <property type="project" value="UniProtKB-KW"/>
</dbReference>
<gene>
    <name evidence="6" type="ORF">METZ01_LOCUS401375</name>
</gene>
<comment type="cofactor">
    <cofactor evidence="1">
        <name>Zn(2+)</name>
        <dbReference type="ChEBI" id="CHEBI:29105"/>
    </cofactor>
</comment>
<feature type="domain" description="Metallo-beta-lactamase" evidence="5">
    <location>
        <begin position="16"/>
        <end position="71"/>
    </location>
</feature>
<accession>A0A382VRG6</accession>
<dbReference type="GO" id="GO:0046872">
    <property type="term" value="F:metal ion binding"/>
    <property type="evidence" value="ECO:0007669"/>
    <property type="project" value="UniProtKB-KW"/>
</dbReference>
<keyword evidence="3" id="KW-0378">Hydrolase</keyword>
<evidence type="ECO:0000313" key="6">
    <source>
        <dbReference type="EMBL" id="SVD48521.1"/>
    </source>
</evidence>
<organism evidence="6">
    <name type="scientific">marine metagenome</name>
    <dbReference type="NCBI Taxonomy" id="408172"/>
    <lineage>
        <taxon>unclassified sequences</taxon>
        <taxon>metagenomes</taxon>
        <taxon>ecological metagenomes</taxon>
    </lineage>
</organism>
<dbReference type="InterPro" id="IPR051453">
    <property type="entry name" value="MBL_Glyoxalase_II"/>
</dbReference>
<protein>
    <recommendedName>
        <fullName evidence="5">Metallo-beta-lactamase domain-containing protein</fullName>
    </recommendedName>
</protein>